<sequence length="197" mass="21560">MLKSFQSTLLKSSLKAVSSSSLCFRRNLAHKTLFISNIPWTFRKTDIHNLVAPHGPIYEISYPKGEDGHYRGFAFVKLNEEAVEGAIAKLNGIPCEDRVLRVIENKLTERVTGTPKDKVQTKGDKKNSSGKSTPTKSTVNQALDATVQEAVAEASTEYDNNTDNIENQNGVEATGSESVENADQSEASETTAKLSHM</sequence>
<dbReference type="Proteomes" id="UP001165960">
    <property type="component" value="Unassembled WGS sequence"/>
</dbReference>
<evidence type="ECO:0000313" key="2">
    <source>
        <dbReference type="Proteomes" id="UP001165960"/>
    </source>
</evidence>
<comment type="caution">
    <text evidence="1">The sequence shown here is derived from an EMBL/GenBank/DDBJ whole genome shotgun (WGS) entry which is preliminary data.</text>
</comment>
<name>A0ACC2S0B2_9FUNG</name>
<gene>
    <name evidence="1" type="ORF">DSO57_1000595</name>
</gene>
<evidence type="ECO:0000313" key="1">
    <source>
        <dbReference type="EMBL" id="KAJ9055737.1"/>
    </source>
</evidence>
<keyword evidence="2" id="KW-1185">Reference proteome</keyword>
<protein>
    <submittedName>
        <fullName evidence="1">Uncharacterized protein</fullName>
    </submittedName>
</protein>
<reference evidence="1" key="1">
    <citation type="submission" date="2022-04" db="EMBL/GenBank/DDBJ databases">
        <title>Genome of the entomopathogenic fungus Entomophthora muscae.</title>
        <authorList>
            <person name="Elya C."/>
            <person name="Lovett B.R."/>
            <person name="Lee E."/>
            <person name="Macias A.M."/>
            <person name="Hajek A.E."/>
            <person name="De Bivort B.L."/>
            <person name="Kasson M.T."/>
            <person name="De Fine Licht H.H."/>
            <person name="Stajich J.E."/>
        </authorList>
    </citation>
    <scope>NUCLEOTIDE SEQUENCE</scope>
    <source>
        <strain evidence="1">Berkeley</strain>
    </source>
</reference>
<dbReference type="EMBL" id="QTSX02006391">
    <property type="protein sequence ID" value="KAJ9055737.1"/>
    <property type="molecule type" value="Genomic_DNA"/>
</dbReference>
<proteinExistence type="predicted"/>
<organism evidence="1 2">
    <name type="scientific">Entomophthora muscae</name>
    <dbReference type="NCBI Taxonomy" id="34485"/>
    <lineage>
        <taxon>Eukaryota</taxon>
        <taxon>Fungi</taxon>
        <taxon>Fungi incertae sedis</taxon>
        <taxon>Zoopagomycota</taxon>
        <taxon>Entomophthoromycotina</taxon>
        <taxon>Entomophthoromycetes</taxon>
        <taxon>Entomophthorales</taxon>
        <taxon>Entomophthoraceae</taxon>
        <taxon>Entomophthora</taxon>
    </lineage>
</organism>
<accession>A0ACC2S0B2</accession>